<keyword evidence="3" id="KW-1133">Transmembrane helix</keyword>
<sequence length="228" mass="25041">MFMAAKASAESTMKLLESVPRIDAWSNNGEKTENVNGHIKFSKTILRELCLEIKPGQFAALVGPSGCDGIDISTLNVNNLREYISLVSQESSLYDMTIKENILFGCYDTSVDNKGAQLSSGQKQRIAIARALICNPKILLLDEATSALDSESEKIVQAALDKVAKGRTTLAIAYRLSTIQHADIIFVIKDSKVAEKGTHQELLAKGGIYNSMFFCVKEYILNLVNKVF</sequence>
<organism evidence="6 7">
    <name type="scientific">Glomus cerebriforme</name>
    <dbReference type="NCBI Taxonomy" id="658196"/>
    <lineage>
        <taxon>Eukaryota</taxon>
        <taxon>Fungi</taxon>
        <taxon>Fungi incertae sedis</taxon>
        <taxon>Mucoromycota</taxon>
        <taxon>Glomeromycotina</taxon>
        <taxon>Glomeromycetes</taxon>
        <taxon>Glomerales</taxon>
        <taxon>Glomeraceae</taxon>
        <taxon>Glomus</taxon>
    </lineage>
</organism>
<name>A0A397SCE6_9GLOM</name>
<dbReference type="PANTHER" id="PTHR24221">
    <property type="entry name" value="ATP-BINDING CASSETTE SUB-FAMILY B"/>
    <property type="match status" value="1"/>
</dbReference>
<dbReference type="Pfam" id="PF00005">
    <property type="entry name" value="ABC_tran"/>
    <property type="match status" value="1"/>
</dbReference>
<evidence type="ECO:0000256" key="3">
    <source>
        <dbReference type="ARBA" id="ARBA00022989"/>
    </source>
</evidence>
<dbReference type="PANTHER" id="PTHR24221:SF503">
    <property type="entry name" value="MITOCHONDRIAL POTASSIUM CHANNEL ATP-BINDING SUBUNIT"/>
    <property type="match status" value="1"/>
</dbReference>
<dbReference type="OrthoDB" id="6500128at2759"/>
<evidence type="ECO:0000313" key="7">
    <source>
        <dbReference type="Proteomes" id="UP000265703"/>
    </source>
</evidence>
<evidence type="ECO:0000256" key="4">
    <source>
        <dbReference type="ARBA" id="ARBA00023136"/>
    </source>
</evidence>
<dbReference type="Gene3D" id="3.40.50.300">
    <property type="entry name" value="P-loop containing nucleotide triphosphate hydrolases"/>
    <property type="match status" value="3"/>
</dbReference>
<keyword evidence="6" id="KW-0378">Hydrolase</keyword>
<dbReference type="InterPro" id="IPR039421">
    <property type="entry name" value="Type_1_exporter"/>
</dbReference>
<proteinExistence type="predicted"/>
<keyword evidence="2" id="KW-0812">Transmembrane</keyword>
<dbReference type="EMBL" id="QKYT01000758">
    <property type="protein sequence ID" value="RIA81687.1"/>
    <property type="molecule type" value="Genomic_DNA"/>
</dbReference>
<accession>A0A397SCE6</accession>
<comment type="caution">
    <text evidence="6">The sequence shown here is derived from an EMBL/GenBank/DDBJ whole genome shotgun (WGS) entry which is preliminary data.</text>
</comment>
<dbReference type="GO" id="GO:0042626">
    <property type="term" value="F:ATPase-coupled transmembrane transporter activity"/>
    <property type="evidence" value="ECO:0007669"/>
    <property type="project" value="TreeGrafter"/>
</dbReference>
<comment type="subcellular location">
    <subcellularLocation>
        <location evidence="1">Membrane</location>
        <topology evidence="1">Multi-pass membrane protein</topology>
    </subcellularLocation>
</comment>
<dbReference type="SUPFAM" id="SSF52540">
    <property type="entry name" value="P-loop containing nucleoside triphosphate hydrolases"/>
    <property type="match status" value="1"/>
</dbReference>
<dbReference type="Gene3D" id="1.20.1560.10">
    <property type="entry name" value="ABC transporter type 1, transmembrane domain"/>
    <property type="match status" value="1"/>
</dbReference>
<dbReference type="PROSITE" id="PS50893">
    <property type="entry name" value="ABC_TRANSPORTER_2"/>
    <property type="match status" value="1"/>
</dbReference>
<dbReference type="InterPro" id="IPR017871">
    <property type="entry name" value="ABC_transporter-like_CS"/>
</dbReference>
<protein>
    <submittedName>
        <fullName evidence="6">P-loop containing nucleoside triphosphate hydrolase protein</fullName>
    </submittedName>
</protein>
<evidence type="ECO:0000256" key="1">
    <source>
        <dbReference type="ARBA" id="ARBA00004141"/>
    </source>
</evidence>
<keyword evidence="4" id="KW-0472">Membrane</keyword>
<dbReference type="InterPro" id="IPR003439">
    <property type="entry name" value="ABC_transporter-like_ATP-bd"/>
</dbReference>
<dbReference type="GO" id="GO:0016020">
    <property type="term" value="C:membrane"/>
    <property type="evidence" value="ECO:0007669"/>
    <property type="project" value="UniProtKB-SubCell"/>
</dbReference>
<dbReference type="InterPro" id="IPR036640">
    <property type="entry name" value="ABC1_TM_sf"/>
</dbReference>
<evidence type="ECO:0000313" key="6">
    <source>
        <dbReference type="EMBL" id="RIA81687.1"/>
    </source>
</evidence>
<reference evidence="6 7" key="1">
    <citation type="submission" date="2018-06" db="EMBL/GenBank/DDBJ databases">
        <title>Comparative genomics reveals the genomic features of Rhizophagus irregularis, R. cerebriforme, R. diaphanum and Gigaspora rosea, and their symbiotic lifestyle signature.</title>
        <authorList>
            <person name="Morin E."/>
            <person name="San Clemente H."/>
            <person name="Chen E.C.H."/>
            <person name="De La Providencia I."/>
            <person name="Hainaut M."/>
            <person name="Kuo A."/>
            <person name="Kohler A."/>
            <person name="Murat C."/>
            <person name="Tang N."/>
            <person name="Roy S."/>
            <person name="Loubradou J."/>
            <person name="Henrissat B."/>
            <person name="Grigoriev I.V."/>
            <person name="Corradi N."/>
            <person name="Roux C."/>
            <person name="Martin F.M."/>
        </authorList>
    </citation>
    <scope>NUCLEOTIDE SEQUENCE [LARGE SCALE GENOMIC DNA]</scope>
    <source>
        <strain evidence="6 7">DAOM 227022</strain>
    </source>
</reference>
<dbReference type="Proteomes" id="UP000265703">
    <property type="component" value="Unassembled WGS sequence"/>
</dbReference>
<feature type="domain" description="ABC transporter" evidence="5">
    <location>
        <begin position="30"/>
        <end position="215"/>
    </location>
</feature>
<dbReference type="STRING" id="658196.A0A397SCE6"/>
<dbReference type="GO" id="GO:0016887">
    <property type="term" value="F:ATP hydrolysis activity"/>
    <property type="evidence" value="ECO:0007669"/>
    <property type="project" value="InterPro"/>
</dbReference>
<dbReference type="GO" id="GO:0005524">
    <property type="term" value="F:ATP binding"/>
    <property type="evidence" value="ECO:0007669"/>
    <property type="project" value="InterPro"/>
</dbReference>
<gene>
    <name evidence="6" type="ORF">C1645_836577</name>
</gene>
<evidence type="ECO:0000256" key="2">
    <source>
        <dbReference type="ARBA" id="ARBA00022692"/>
    </source>
</evidence>
<dbReference type="AlphaFoldDB" id="A0A397SCE6"/>
<dbReference type="InterPro" id="IPR027417">
    <property type="entry name" value="P-loop_NTPase"/>
</dbReference>
<keyword evidence="7" id="KW-1185">Reference proteome</keyword>
<evidence type="ECO:0000259" key="5">
    <source>
        <dbReference type="PROSITE" id="PS50893"/>
    </source>
</evidence>
<dbReference type="PROSITE" id="PS00211">
    <property type="entry name" value="ABC_TRANSPORTER_1"/>
    <property type="match status" value="1"/>
</dbReference>